<feature type="transmembrane region" description="Helical" evidence="1">
    <location>
        <begin position="62"/>
        <end position="84"/>
    </location>
</feature>
<evidence type="ECO:0000313" key="2">
    <source>
        <dbReference type="EMBL" id="RXG26945.1"/>
    </source>
</evidence>
<protein>
    <submittedName>
        <fullName evidence="3">MerC mercury resistance protein</fullName>
    </submittedName>
</protein>
<gene>
    <name evidence="2" type="ORF">DSM01_3263</name>
    <name evidence="3" type="ORF">SAMN04487999_3221</name>
</gene>
<dbReference type="Proteomes" id="UP000184240">
    <property type="component" value="Unassembled WGS sequence"/>
</dbReference>
<dbReference type="EMBL" id="FQXT01000006">
    <property type="protein sequence ID" value="SHI24929.1"/>
    <property type="molecule type" value="Genomic_DNA"/>
</dbReference>
<reference evidence="4" key="1">
    <citation type="submission" date="2016-11" db="EMBL/GenBank/DDBJ databases">
        <authorList>
            <person name="Varghese N."/>
            <person name="Submissions S."/>
        </authorList>
    </citation>
    <scope>NUCLEOTIDE SEQUENCE [LARGE SCALE GENOMIC DNA]</scope>
    <source>
        <strain evidence="4">DSM 19859</strain>
    </source>
</reference>
<evidence type="ECO:0000313" key="5">
    <source>
        <dbReference type="Proteomes" id="UP000290037"/>
    </source>
</evidence>
<keyword evidence="1" id="KW-0472">Membrane</keyword>
<organism evidence="3 4">
    <name type="scientific">Leeuwenhoekiella palythoae</name>
    <dbReference type="NCBI Taxonomy" id="573501"/>
    <lineage>
        <taxon>Bacteria</taxon>
        <taxon>Pseudomonadati</taxon>
        <taxon>Bacteroidota</taxon>
        <taxon>Flavobacteriia</taxon>
        <taxon>Flavobacteriales</taxon>
        <taxon>Flavobacteriaceae</taxon>
        <taxon>Leeuwenhoekiella</taxon>
    </lineage>
</organism>
<feature type="transmembrane region" description="Helical" evidence="1">
    <location>
        <begin position="90"/>
        <end position="107"/>
    </location>
</feature>
<feature type="transmembrane region" description="Helical" evidence="1">
    <location>
        <begin position="38"/>
        <end position="55"/>
    </location>
</feature>
<dbReference type="Proteomes" id="UP000290037">
    <property type="component" value="Unassembled WGS sequence"/>
</dbReference>
<evidence type="ECO:0000313" key="4">
    <source>
        <dbReference type="Proteomes" id="UP000184240"/>
    </source>
</evidence>
<evidence type="ECO:0000256" key="1">
    <source>
        <dbReference type="SAM" id="Phobius"/>
    </source>
</evidence>
<keyword evidence="5" id="KW-1185">Reference proteome</keyword>
<keyword evidence="1" id="KW-1133">Transmembrane helix</keyword>
<dbReference type="AlphaFoldDB" id="A0A1M5ZLC5"/>
<reference evidence="3" key="2">
    <citation type="submission" date="2016-11" db="EMBL/GenBank/DDBJ databases">
        <authorList>
            <person name="Jaros S."/>
            <person name="Januszkiewicz K."/>
            <person name="Wedrychowicz H."/>
        </authorList>
    </citation>
    <scope>NUCLEOTIDE SEQUENCE [LARGE SCALE GENOMIC DNA]</scope>
    <source>
        <strain evidence="3">DSM 19859</strain>
    </source>
</reference>
<reference evidence="2 5" key="3">
    <citation type="submission" date="2018-07" db="EMBL/GenBank/DDBJ databases">
        <title>Leeuwenhoekiella genomics.</title>
        <authorList>
            <person name="Tahon G."/>
            <person name="Willems A."/>
        </authorList>
    </citation>
    <scope>NUCLEOTIDE SEQUENCE [LARGE SCALE GENOMIC DNA]</scope>
    <source>
        <strain evidence="2 5">LMG 24856</strain>
    </source>
</reference>
<name>A0A1M5ZLC5_9FLAO</name>
<sequence length="112" mass="12440">MKEKYFDMIGVYAAFLCLIHCVLAPVLFLLPLGFSHNPIIDISFLTIGIFPVIKVMRSAAPLYIKVLLSISWVAVLVAVLLESVFHKESILIFFGAGGLITGHLINYSNHKH</sequence>
<accession>A0A1M5ZLC5</accession>
<evidence type="ECO:0000313" key="3">
    <source>
        <dbReference type="EMBL" id="SHI24929.1"/>
    </source>
</evidence>
<dbReference type="RefSeq" id="WP_072984813.1">
    <property type="nucleotide sequence ID" value="NZ_FQXT01000006.1"/>
</dbReference>
<dbReference type="Pfam" id="PF03203">
    <property type="entry name" value="MerC"/>
    <property type="match status" value="1"/>
</dbReference>
<dbReference type="InterPro" id="IPR004891">
    <property type="entry name" value="Mercury-R_MerC"/>
</dbReference>
<dbReference type="GO" id="GO:0015097">
    <property type="term" value="F:mercury ion transmembrane transporter activity"/>
    <property type="evidence" value="ECO:0007669"/>
    <property type="project" value="InterPro"/>
</dbReference>
<proteinExistence type="predicted"/>
<dbReference type="EMBL" id="QOVN01000010">
    <property type="protein sequence ID" value="RXG26945.1"/>
    <property type="molecule type" value="Genomic_DNA"/>
</dbReference>
<dbReference type="STRING" id="573501.SAMN04487999_3221"/>
<dbReference type="OrthoDB" id="1274419at2"/>
<dbReference type="GO" id="GO:0016020">
    <property type="term" value="C:membrane"/>
    <property type="evidence" value="ECO:0007669"/>
    <property type="project" value="InterPro"/>
</dbReference>
<keyword evidence="1" id="KW-0812">Transmembrane</keyword>
<feature type="transmembrane region" description="Helical" evidence="1">
    <location>
        <begin position="12"/>
        <end position="32"/>
    </location>
</feature>